<evidence type="ECO:0000313" key="5">
    <source>
        <dbReference type="Proteomes" id="UP000292859"/>
    </source>
</evidence>
<dbReference type="Proteomes" id="UP000292859">
    <property type="component" value="Unassembled WGS sequence"/>
</dbReference>
<evidence type="ECO:0000313" key="3">
    <source>
        <dbReference type="EMBL" id="TBN48955.1"/>
    </source>
</evidence>
<name>A0A238X9I0_9RHOB</name>
<feature type="region of interest" description="Disordered" evidence="1">
    <location>
        <begin position="20"/>
        <end position="48"/>
    </location>
</feature>
<feature type="compositionally biased region" description="Basic and acidic residues" evidence="1">
    <location>
        <begin position="20"/>
        <end position="29"/>
    </location>
</feature>
<keyword evidence="5" id="KW-1185">Reference proteome</keyword>
<dbReference type="RefSeq" id="WP_089388499.1">
    <property type="nucleotide sequence ID" value="NZ_FZNM01000008.1"/>
</dbReference>
<evidence type="ECO:0000256" key="1">
    <source>
        <dbReference type="SAM" id="MobiDB-lite"/>
    </source>
</evidence>
<sequence>MTKSKTEKPAGRTNIRLREFTRHEREEATHPSVEALQRRPQMRGEENRKAMEYARIERGQMS</sequence>
<dbReference type="OrthoDB" id="7874235at2"/>
<reference evidence="2" key="2">
    <citation type="submission" date="2017-06" db="EMBL/GenBank/DDBJ databases">
        <authorList>
            <person name="Kim H.J."/>
            <person name="Triplett B.A."/>
        </authorList>
    </citation>
    <scope>NUCLEOTIDE SEQUENCE [LARGE SCALE GENOMIC DNA]</scope>
    <source>
        <strain evidence="2">DSM 26170</strain>
    </source>
</reference>
<reference evidence="3 5" key="3">
    <citation type="submission" date="2019-02" db="EMBL/GenBank/DDBJ databases">
        <authorList>
            <person name="Zhang G."/>
        </authorList>
    </citation>
    <scope>NUCLEOTIDE SEQUENCE [LARGE SCALE GENOMIC DNA]</scope>
    <source>
        <strain evidence="3 5">CMB17</strain>
    </source>
</reference>
<organism evidence="2 4">
    <name type="scientific">Paracoccus sediminis</name>
    <dbReference type="NCBI Taxonomy" id="1214787"/>
    <lineage>
        <taxon>Bacteria</taxon>
        <taxon>Pseudomonadati</taxon>
        <taxon>Pseudomonadota</taxon>
        <taxon>Alphaproteobacteria</taxon>
        <taxon>Rhodobacterales</taxon>
        <taxon>Paracoccaceae</taxon>
        <taxon>Paracoccus</taxon>
    </lineage>
</organism>
<accession>A0A238X9I0</accession>
<gene>
    <name evidence="3" type="ORF">EYF88_12660</name>
    <name evidence="2" type="ORF">SAMN06265378_108111</name>
</gene>
<reference evidence="4" key="1">
    <citation type="submission" date="2017-06" db="EMBL/GenBank/DDBJ databases">
        <authorList>
            <person name="Varghese N."/>
            <person name="Submissions S."/>
        </authorList>
    </citation>
    <scope>NUCLEOTIDE SEQUENCE [LARGE SCALE GENOMIC DNA]</scope>
    <source>
        <strain evidence="4">DSM 26170</strain>
    </source>
</reference>
<dbReference type="Proteomes" id="UP000198409">
    <property type="component" value="Unassembled WGS sequence"/>
</dbReference>
<evidence type="ECO:0000313" key="4">
    <source>
        <dbReference type="Proteomes" id="UP000198409"/>
    </source>
</evidence>
<evidence type="ECO:0000313" key="2">
    <source>
        <dbReference type="EMBL" id="SNR55014.1"/>
    </source>
</evidence>
<proteinExistence type="predicted"/>
<dbReference type="AlphaFoldDB" id="A0A238X9I0"/>
<dbReference type="EMBL" id="SIRL01000009">
    <property type="protein sequence ID" value="TBN48955.1"/>
    <property type="molecule type" value="Genomic_DNA"/>
</dbReference>
<protein>
    <submittedName>
        <fullName evidence="2">Uncharacterized protein</fullName>
    </submittedName>
</protein>
<dbReference type="EMBL" id="FZNM01000008">
    <property type="protein sequence ID" value="SNR55014.1"/>
    <property type="molecule type" value="Genomic_DNA"/>
</dbReference>